<feature type="transmembrane region" description="Helical" evidence="1">
    <location>
        <begin position="47"/>
        <end position="71"/>
    </location>
</feature>
<reference evidence="2 3" key="1">
    <citation type="submission" date="2014-08" db="EMBL/GenBank/DDBJ databases">
        <title>Comparative genomics of the Paenibacillus odorifer group.</title>
        <authorList>
            <person name="den Bakker H.C."/>
            <person name="Tsai Y.-C."/>
            <person name="Martin N."/>
            <person name="Korlach J."/>
            <person name="Wiedmann M."/>
        </authorList>
    </citation>
    <scope>NUCLEOTIDE SEQUENCE [LARGE SCALE GENOMIC DNA]</scope>
    <source>
        <strain evidence="2 3">DSM 15220</strain>
    </source>
</reference>
<proteinExistence type="predicted"/>
<name>A0A089MCJ8_9BACL</name>
<keyword evidence="3" id="KW-1185">Reference proteome</keyword>
<gene>
    <name evidence="2" type="ORF">PGRAT_27860</name>
</gene>
<keyword evidence="1" id="KW-0812">Transmembrane</keyword>
<keyword evidence="1" id="KW-1133">Transmembrane helix</keyword>
<dbReference type="STRING" id="189425.PGRAT_27860"/>
<dbReference type="HOGENOM" id="CLU_043943_0_0_9"/>
<protein>
    <submittedName>
        <fullName evidence="2">Uncharacterized protein</fullName>
    </submittedName>
</protein>
<dbReference type="EMBL" id="CP009287">
    <property type="protein sequence ID" value="AIQ71002.1"/>
    <property type="molecule type" value="Genomic_DNA"/>
</dbReference>
<dbReference type="RefSeq" id="WP_025708527.1">
    <property type="nucleotide sequence ID" value="NZ_CP009287.1"/>
</dbReference>
<organism evidence="2 3">
    <name type="scientific">Paenibacillus graminis</name>
    <dbReference type="NCBI Taxonomy" id="189425"/>
    <lineage>
        <taxon>Bacteria</taxon>
        <taxon>Bacillati</taxon>
        <taxon>Bacillota</taxon>
        <taxon>Bacilli</taxon>
        <taxon>Bacillales</taxon>
        <taxon>Paenibacillaceae</taxon>
        <taxon>Paenibacillus</taxon>
    </lineage>
</organism>
<sequence>MLEKEERILKQDAQEVNLNAETIREMKIYNAMRSGMAQGKKRSKRRFYSYGAGAVLATAAAIVLIFFSIGLPAGGTDDSDPGGSVQAASTKSWNDFAAYRKQPLKNRLVADILERNLVIPVRQSATNKGYRMDVDGAVTDGRKVYILFSVQNDTDKEVVPADTKIQFGDFEVPYPHRGAALEMAYDSNSRIQPGQSKDFIYSTNYPTSITYSKDVKFTLILTGTSGQALASSSNKYRTGLEVSFELDPDRFKDQEEHTLPVDRTFTVDGQKIKVRQVQYTPLSTYVDLEYDKANTKRIFSLLNPVLIATTGSQTDKLVYPGRITADNSEVYKDHSQVTLVFRYTKLNQPDSSTLKISGISALEPDRMKFVVDLNKQQVIEAPTKDFEIVTSKQEYNATEAEILLRRKVTNLFYYTDSQGAVQAEDIGAGLADKFTDANGQVHERTNRETALHNFSGTTISSDGTGIDEMSLFFGSQAADYPQPLTQSVERIWNPILETQSIELFSKK</sequence>
<evidence type="ECO:0000313" key="3">
    <source>
        <dbReference type="Proteomes" id="UP000029500"/>
    </source>
</evidence>
<keyword evidence="1" id="KW-0472">Membrane</keyword>
<dbReference type="Proteomes" id="UP000029500">
    <property type="component" value="Chromosome"/>
</dbReference>
<dbReference type="AlphaFoldDB" id="A0A089MCJ8"/>
<evidence type="ECO:0000256" key="1">
    <source>
        <dbReference type="SAM" id="Phobius"/>
    </source>
</evidence>
<dbReference type="KEGG" id="pgm:PGRAT_27860"/>
<dbReference type="eggNOG" id="ENOG5030DX0">
    <property type="taxonomic scope" value="Bacteria"/>
</dbReference>
<evidence type="ECO:0000313" key="2">
    <source>
        <dbReference type="EMBL" id="AIQ71002.1"/>
    </source>
</evidence>
<accession>A0A089MCJ8</accession>